<feature type="transmembrane region" description="Helical" evidence="1">
    <location>
        <begin position="83"/>
        <end position="111"/>
    </location>
</feature>
<dbReference type="Ensembl" id="ENSSTUT00000086194.1">
    <property type="protein sequence ID" value="ENSSTUP00000080975.1"/>
    <property type="gene ID" value="ENSSTUG00000035709.1"/>
</dbReference>
<feature type="transmembrane region" description="Helical" evidence="1">
    <location>
        <begin position="118"/>
        <end position="144"/>
    </location>
</feature>
<organism evidence="2 3">
    <name type="scientific">Salmo trutta</name>
    <name type="common">Brown trout</name>
    <dbReference type="NCBI Taxonomy" id="8032"/>
    <lineage>
        <taxon>Eukaryota</taxon>
        <taxon>Metazoa</taxon>
        <taxon>Chordata</taxon>
        <taxon>Craniata</taxon>
        <taxon>Vertebrata</taxon>
        <taxon>Euteleostomi</taxon>
        <taxon>Actinopterygii</taxon>
        <taxon>Neopterygii</taxon>
        <taxon>Teleostei</taxon>
        <taxon>Protacanthopterygii</taxon>
        <taxon>Salmoniformes</taxon>
        <taxon>Salmonidae</taxon>
        <taxon>Salmoninae</taxon>
        <taxon>Salmo</taxon>
    </lineage>
</organism>
<accession>A0A674CAW6</accession>
<feature type="transmembrane region" description="Helical" evidence="1">
    <location>
        <begin position="156"/>
        <end position="175"/>
    </location>
</feature>
<feature type="transmembrane region" description="Helical" evidence="1">
    <location>
        <begin position="21"/>
        <end position="39"/>
    </location>
</feature>
<reference evidence="2" key="2">
    <citation type="submission" date="2025-09" db="UniProtKB">
        <authorList>
            <consortium name="Ensembl"/>
        </authorList>
    </citation>
    <scope>IDENTIFICATION</scope>
</reference>
<keyword evidence="1" id="KW-0812">Transmembrane</keyword>
<evidence type="ECO:0000313" key="3">
    <source>
        <dbReference type="Proteomes" id="UP000472277"/>
    </source>
</evidence>
<name>A0A674CAW6_SALTR</name>
<keyword evidence="1" id="KW-0472">Membrane</keyword>
<proteinExistence type="predicted"/>
<evidence type="ECO:0000256" key="1">
    <source>
        <dbReference type="SAM" id="Phobius"/>
    </source>
</evidence>
<dbReference type="InParanoid" id="A0A674CAW6"/>
<dbReference type="InterPro" id="IPR028038">
    <property type="entry name" value="TM140"/>
</dbReference>
<reference evidence="2" key="1">
    <citation type="submission" date="2025-08" db="UniProtKB">
        <authorList>
            <consortium name="Ensembl"/>
        </authorList>
    </citation>
    <scope>IDENTIFICATION</scope>
</reference>
<keyword evidence="3" id="KW-1185">Reference proteome</keyword>
<protein>
    <submittedName>
        <fullName evidence="2">Uncharacterized protein</fullName>
    </submittedName>
</protein>
<dbReference type="Proteomes" id="UP000472277">
    <property type="component" value="Chromosome 27"/>
</dbReference>
<dbReference type="AlphaFoldDB" id="A0A674CAW6"/>
<sequence length="194" mass="21427">MVNLSTVEHSTRRPPRCWPSVALFLVFILTQQLYALIVLQGQLVSSTEAIISPFNFCLQGQDVGVICDDQHNNMAATAGVLVYILRVLVIMSLYTPLVLVPFALMAFLFAVCCDDRGVLWFSVSCQAASSLLMLVGLCVFVGLHFSYSHFILQSKLYIFFVSITKYVIALLMLLIKGKLSCAVAPNIVHIISCT</sequence>
<keyword evidence="1" id="KW-1133">Transmembrane helix</keyword>
<dbReference type="OMA" id="LFAVCCD"/>
<dbReference type="GeneTree" id="ENSGT00940000181029"/>
<dbReference type="Pfam" id="PF14985">
    <property type="entry name" value="TM140"/>
    <property type="match status" value="1"/>
</dbReference>
<evidence type="ECO:0000313" key="2">
    <source>
        <dbReference type="Ensembl" id="ENSSTUP00000080975.1"/>
    </source>
</evidence>